<name>A0A260ZEK8_CAERE</name>
<dbReference type="OMA" id="QQDNEFA"/>
<dbReference type="KEGG" id="crq:GCK72_002458"/>
<dbReference type="PANTHER" id="PTHR23430">
    <property type="entry name" value="HISTONE H2A"/>
    <property type="match status" value="1"/>
</dbReference>
<evidence type="ECO:0000313" key="2">
    <source>
        <dbReference type="Proteomes" id="UP000216624"/>
    </source>
</evidence>
<evidence type="ECO:0000313" key="1">
    <source>
        <dbReference type="EMBL" id="OZF83785.1"/>
    </source>
</evidence>
<dbReference type="InterPro" id="IPR002119">
    <property type="entry name" value="Histone_H2A"/>
</dbReference>
<comment type="caution">
    <text evidence="1">The sequence shown here is derived from an EMBL/GenBank/DDBJ whole genome shotgun (WGS) entry which is preliminary data.</text>
</comment>
<dbReference type="InterPro" id="IPR009072">
    <property type="entry name" value="Histone-fold"/>
</dbReference>
<dbReference type="Pfam" id="PF00125">
    <property type="entry name" value="Histone"/>
    <property type="match status" value="1"/>
</dbReference>
<dbReference type="InterPro" id="IPR032454">
    <property type="entry name" value="Histone_H2A_C"/>
</dbReference>
<dbReference type="SMART" id="SM00414">
    <property type="entry name" value="H2A"/>
    <property type="match status" value="1"/>
</dbReference>
<dbReference type="Gene3D" id="1.10.20.10">
    <property type="entry name" value="Histone, subunit A"/>
    <property type="match status" value="1"/>
</dbReference>
<dbReference type="InterPro" id="IPR032458">
    <property type="entry name" value="Histone_H2A_CS"/>
</dbReference>
<dbReference type="InterPro" id="IPR007125">
    <property type="entry name" value="H2A/H2B/H3"/>
</dbReference>
<dbReference type="SUPFAM" id="SSF47113">
    <property type="entry name" value="Histone-fold"/>
    <property type="match status" value="1"/>
</dbReference>
<dbReference type="EMBL" id="NMWX01000174">
    <property type="protein sequence ID" value="OZF83785.1"/>
    <property type="molecule type" value="Genomic_DNA"/>
</dbReference>
<keyword evidence="2" id="KW-1185">Reference proteome</keyword>
<dbReference type="Pfam" id="PF16211">
    <property type="entry name" value="Histone_H2A_C"/>
    <property type="match status" value="1"/>
</dbReference>
<dbReference type="GO" id="GO:0030527">
    <property type="term" value="F:structural constituent of chromatin"/>
    <property type="evidence" value="ECO:0007669"/>
    <property type="project" value="InterPro"/>
</dbReference>
<gene>
    <name evidence="1" type="ORF">FL82_15712</name>
</gene>
<dbReference type="GO" id="GO:0046982">
    <property type="term" value="F:protein heterodimerization activity"/>
    <property type="evidence" value="ECO:0007669"/>
    <property type="project" value="InterPro"/>
</dbReference>
<dbReference type="GO" id="GO:0000786">
    <property type="term" value="C:nucleosome"/>
    <property type="evidence" value="ECO:0007669"/>
    <property type="project" value="UniProtKB-KW"/>
</dbReference>
<reference evidence="1" key="1">
    <citation type="submission" date="2017-08" db="EMBL/GenBank/DDBJ databases">
        <authorList>
            <person name="de Groot N.N."/>
        </authorList>
    </citation>
    <scope>NUCLEOTIDE SEQUENCE [LARGE SCALE GENOMIC DNA]</scope>
    <source>
        <strain evidence="1">PX439</strain>
    </source>
</reference>
<dbReference type="eggNOG" id="KOG1756">
    <property type="taxonomic scope" value="Eukaryota"/>
</dbReference>
<dbReference type="PRINTS" id="PR00620">
    <property type="entry name" value="HISTONEH2A"/>
</dbReference>
<dbReference type="CTD" id="9812779"/>
<protein>
    <submittedName>
        <fullName evidence="1">Uncharacterized protein</fullName>
    </submittedName>
</protein>
<sequence length="149" mass="16001">MARTKNATPLPSPPGTPQHTTKAKAQSKKRTTRSKRAGLTFPVGRIHRKLQVATNGHRVSPGASVYLAAVLEYMTAEILEISGMVAEQSKRKTVTPRMMQLAVQQDNEFAEMFKDITISQGGVLPKPIHESLLPKKNASGQGTSAGGAP</sequence>
<dbReference type="Proteomes" id="UP000216624">
    <property type="component" value="Unassembled WGS sequence"/>
</dbReference>
<dbReference type="OrthoDB" id="5918422at2759"/>
<dbReference type="HOGENOM" id="CLU_062828_3_0_1"/>
<dbReference type="GO" id="GO:0005634">
    <property type="term" value="C:nucleus"/>
    <property type="evidence" value="ECO:0007669"/>
    <property type="project" value="UniProtKB-SubCell"/>
</dbReference>
<dbReference type="GO" id="GO:0003677">
    <property type="term" value="F:DNA binding"/>
    <property type="evidence" value="ECO:0007669"/>
    <property type="project" value="UniProtKB-KW"/>
</dbReference>
<dbReference type="CDD" id="cd00074">
    <property type="entry name" value="HFD_H2A"/>
    <property type="match status" value="1"/>
</dbReference>
<dbReference type="PROSITE" id="PS00046">
    <property type="entry name" value="HISTONE_H2A"/>
    <property type="match status" value="1"/>
</dbReference>
<proteinExistence type="predicted"/>
<feature type="non-terminal residue" evidence="1">
    <location>
        <position position="1"/>
    </location>
</feature>
<organism evidence="1 2">
    <name type="scientific">Caenorhabditis remanei</name>
    <name type="common">Caenorhabditis vulgaris</name>
    <dbReference type="NCBI Taxonomy" id="31234"/>
    <lineage>
        <taxon>Eukaryota</taxon>
        <taxon>Metazoa</taxon>
        <taxon>Ecdysozoa</taxon>
        <taxon>Nematoda</taxon>
        <taxon>Chromadorea</taxon>
        <taxon>Rhabditida</taxon>
        <taxon>Rhabditina</taxon>
        <taxon>Rhabditomorpha</taxon>
        <taxon>Rhabditoidea</taxon>
        <taxon>Rhabditidae</taxon>
        <taxon>Peloderinae</taxon>
        <taxon>Caenorhabditis</taxon>
    </lineage>
</organism>
<accession>A0A260ZEK8</accession>
<dbReference type="STRING" id="31234.E3LVU2"/>